<dbReference type="InterPro" id="IPR000305">
    <property type="entry name" value="GIY-YIG_endonuc"/>
</dbReference>
<evidence type="ECO:0000259" key="2">
    <source>
        <dbReference type="PROSITE" id="PS50164"/>
    </source>
</evidence>
<dbReference type="Gene3D" id="3.40.1440.10">
    <property type="entry name" value="GIY-YIG endonuclease"/>
    <property type="match status" value="1"/>
</dbReference>
<dbReference type="Pfam" id="PF01541">
    <property type="entry name" value="GIY-YIG"/>
    <property type="match status" value="1"/>
</dbReference>
<organism evidence="3 4">
    <name type="scientific">Vibrio genomosp. F6 str. FF-238</name>
    <dbReference type="NCBI Taxonomy" id="1191298"/>
    <lineage>
        <taxon>Bacteria</taxon>
        <taxon>Pseudomonadati</taxon>
        <taxon>Pseudomonadota</taxon>
        <taxon>Gammaproteobacteria</taxon>
        <taxon>Vibrionales</taxon>
        <taxon>Vibrionaceae</taxon>
        <taxon>Vibrio</taxon>
    </lineage>
</organism>
<evidence type="ECO:0000313" key="4">
    <source>
        <dbReference type="Proteomes" id="UP000094165"/>
    </source>
</evidence>
<dbReference type="AlphaFoldDB" id="A0A1E5D8M2"/>
<evidence type="ECO:0000256" key="1">
    <source>
        <dbReference type="ARBA" id="ARBA00007435"/>
    </source>
</evidence>
<dbReference type="CDD" id="cd10456">
    <property type="entry name" value="GIY-YIG_UPF0213"/>
    <property type="match status" value="1"/>
</dbReference>
<reference evidence="3 4" key="1">
    <citation type="journal article" date="2012" name="Science">
        <title>Ecological populations of bacteria act as socially cohesive units of antibiotic production and resistance.</title>
        <authorList>
            <person name="Cordero O.X."/>
            <person name="Wildschutte H."/>
            <person name="Kirkup B."/>
            <person name="Proehl S."/>
            <person name="Ngo L."/>
            <person name="Hussain F."/>
            <person name="Le Roux F."/>
            <person name="Mincer T."/>
            <person name="Polz M.F."/>
        </authorList>
    </citation>
    <scope>NUCLEOTIDE SEQUENCE [LARGE SCALE GENOMIC DNA]</scope>
    <source>
        <strain evidence="3 4">FF-238</strain>
    </source>
</reference>
<dbReference type="SUPFAM" id="SSF82771">
    <property type="entry name" value="GIY-YIG endonuclease"/>
    <property type="match status" value="1"/>
</dbReference>
<proteinExistence type="inferred from homology"/>
<feature type="domain" description="GIY-YIG" evidence="2">
    <location>
        <begin position="9"/>
        <end position="84"/>
    </location>
</feature>
<dbReference type="EMBL" id="AJYW02000011">
    <property type="protein sequence ID" value="OEE80115.1"/>
    <property type="molecule type" value="Genomic_DNA"/>
</dbReference>
<sequence>MTKVSETCPSWYIYLIRTRSDALYCGITVDVDRRFKQHQTGKGAKFLRGKGPLELVWSHSVETKSLALKYEIKLKKLPKIKKEQLIQKLWDLETLHIN</sequence>
<dbReference type="PANTHER" id="PTHR34477">
    <property type="entry name" value="UPF0213 PROTEIN YHBQ"/>
    <property type="match status" value="1"/>
</dbReference>
<comment type="similarity">
    <text evidence="1">Belongs to the UPF0213 family.</text>
</comment>
<accession>A0A1E5D8M2</accession>
<dbReference type="PANTHER" id="PTHR34477:SF1">
    <property type="entry name" value="UPF0213 PROTEIN YHBQ"/>
    <property type="match status" value="1"/>
</dbReference>
<evidence type="ECO:0000313" key="3">
    <source>
        <dbReference type="EMBL" id="OEE80115.1"/>
    </source>
</evidence>
<dbReference type="InterPro" id="IPR035901">
    <property type="entry name" value="GIY-YIG_endonuc_sf"/>
</dbReference>
<dbReference type="Proteomes" id="UP000094165">
    <property type="component" value="Unassembled WGS sequence"/>
</dbReference>
<keyword evidence="4" id="KW-1185">Reference proteome</keyword>
<comment type="caution">
    <text evidence="3">The sequence shown here is derived from an EMBL/GenBank/DDBJ whole genome shotgun (WGS) entry which is preliminary data.</text>
</comment>
<dbReference type="PROSITE" id="PS50164">
    <property type="entry name" value="GIY_YIG"/>
    <property type="match status" value="1"/>
</dbReference>
<gene>
    <name evidence="3" type="ORF">A130_10340</name>
</gene>
<name>A0A1E5D8M2_9VIBR</name>
<dbReference type="RefSeq" id="WP_017053566.1">
    <property type="nucleotide sequence ID" value="NZ_AJYW02000011.1"/>
</dbReference>
<dbReference type="InterPro" id="IPR050190">
    <property type="entry name" value="UPF0213_domain"/>
</dbReference>
<protein>
    <recommendedName>
        <fullName evidence="2">GIY-YIG domain-containing protein</fullName>
    </recommendedName>
</protein>